<proteinExistence type="predicted"/>
<organism evidence="3 4">
    <name type="scientific">Zopfia rhizophila CBS 207.26</name>
    <dbReference type="NCBI Taxonomy" id="1314779"/>
    <lineage>
        <taxon>Eukaryota</taxon>
        <taxon>Fungi</taxon>
        <taxon>Dikarya</taxon>
        <taxon>Ascomycota</taxon>
        <taxon>Pezizomycotina</taxon>
        <taxon>Dothideomycetes</taxon>
        <taxon>Dothideomycetes incertae sedis</taxon>
        <taxon>Zopfiaceae</taxon>
        <taxon>Zopfia</taxon>
    </lineage>
</organism>
<evidence type="ECO:0000256" key="1">
    <source>
        <dbReference type="SAM" id="MobiDB-lite"/>
    </source>
</evidence>
<accession>A0A6A6EGT4</accession>
<reference evidence="3" key="1">
    <citation type="journal article" date="2020" name="Stud. Mycol.">
        <title>101 Dothideomycetes genomes: a test case for predicting lifestyles and emergence of pathogens.</title>
        <authorList>
            <person name="Haridas S."/>
            <person name="Albert R."/>
            <person name="Binder M."/>
            <person name="Bloem J."/>
            <person name="Labutti K."/>
            <person name="Salamov A."/>
            <person name="Andreopoulos B."/>
            <person name="Baker S."/>
            <person name="Barry K."/>
            <person name="Bills G."/>
            <person name="Bluhm B."/>
            <person name="Cannon C."/>
            <person name="Castanera R."/>
            <person name="Culley D."/>
            <person name="Daum C."/>
            <person name="Ezra D."/>
            <person name="Gonzalez J."/>
            <person name="Henrissat B."/>
            <person name="Kuo A."/>
            <person name="Liang C."/>
            <person name="Lipzen A."/>
            <person name="Lutzoni F."/>
            <person name="Magnuson J."/>
            <person name="Mondo S."/>
            <person name="Nolan M."/>
            <person name="Ohm R."/>
            <person name="Pangilinan J."/>
            <person name="Park H.-J."/>
            <person name="Ramirez L."/>
            <person name="Alfaro M."/>
            <person name="Sun H."/>
            <person name="Tritt A."/>
            <person name="Yoshinaga Y."/>
            <person name="Zwiers L.-H."/>
            <person name="Turgeon B."/>
            <person name="Goodwin S."/>
            <person name="Spatafora J."/>
            <person name="Crous P."/>
            <person name="Grigoriev I."/>
        </authorList>
    </citation>
    <scope>NUCLEOTIDE SEQUENCE</scope>
    <source>
        <strain evidence="3">CBS 207.26</strain>
    </source>
</reference>
<evidence type="ECO:0000313" key="4">
    <source>
        <dbReference type="Proteomes" id="UP000800200"/>
    </source>
</evidence>
<protein>
    <submittedName>
        <fullName evidence="3">Uncharacterized protein</fullName>
    </submittedName>
</protein>
<evidence type="ECO:0000313" key="3">
    <source>
        <dbReference type="EMBL" id="KAF2189086.1"/>
    </source>
</evidence>
<feature type="signal peptide" evidence="2">
    <location>
        <begin position="1"/>
        <end position="18"/>
    </location>
</feature>
<dbReference type="OrthoDB" id="271448at2759"/>
<name>A0A6A6EGT4_9PEZI</name>
<keyword evidence="4" id="KW-1185">Reference proteome</keyword>
<dbReference type="Proteomes" id="UP000800200">
    <property type="component" value="Unassembled WGS sequence"/>
</dbReference>
<sequence>MSILKLTTFSALASSVLSLPQDIPFGEFPEPVLVTVPIGALLSLLHTILRQSLRRQLPRLPPPSLFRNVHLENAWKELALSSPLDLATFLAQIQMMLSSSTMASPKLHCLLWFPRATSAQGYLGYTSLESYDINACAAAWNDINDYVAFNIYFGRDPTLETDTECPNSHSTTVIICVFLGRPVTVQNAKNNGQWRNQFHVIMASSNGYVNEVVDNCGGFTPPTFLGNNTMNAPLDCNSKDTYMGSKFYNDDLLYDPFVAQQPALPKQLHPVYASPSTRIFSTGTVSRKERSTPSTPIPGRIISP</sequence>
<keyword evidence="2" id="KW-0732">Signal</keyword>
<evidence type="ECO:0000256" key="2">
    <source>
        <dbReference type="SAM" id="SignalP"/>
    </source>
</evidence>
<gene>
    <name evidence="3" type="ORF">K469DRAFT_684339</name>
</gene>
<dbReference type="PANTHER" id="PTHR36578:SF2">
    <property type="entry name" value="PA14 DOMAIN-CONTAINING PROTEIN"/>
    <property type="match status" value="1"/>
</dbReference>
<feature type="chain" id="PRO_5025609462" evidence="2">
    <location>
        <begin position="19"/>
        <end position="304"/>
    </location>
</feature>
<dbReference type="PANTHER" id="PTHR36578">
    <property type="entry name" value="CHROMOSOME 15, WHOLE GENOME SHOTGUN SEQUENCE"/>
    <property type="match status" value="1"/>
</dbReference>
<dbReference type="AlphaFoldDB" id="A0A6A6EGT4"/>
<dbReference type="EMBL" id="ML994622">
    <property type="protein sequence ID" value="KAF2189086.1"/>
    <property type="molecule type" value="Genomic_DNA"/>
</dbReference>
<feature type="region of interest" description="Disordered" evidence="1">
    <location>
        <begin position="283"/>
        <end position="304"/>
    </location>
</feature>